<feature type="transmembrane region" description="Helical" evidence="2">
    <location>
        <begin position="352"/>
        <end position="372"/>
    </location>
</feature>
<protein>
    <recommendedName>
        <fullName evidence="6">Transmembrane protein</fullName>
    </recommendedName>
</protein>
<feature type="region of interest" description="Disordered" evidence="1">
    <location>
        <begin position="36"/>
        <end position="68"/>
    </location>
</feature>
<dbReference type="EMBL" id="JAKCXM010000307">
    <property type="protein sequence ID" value="KAJ0396176.1"/>
    <property type="molecule type" value="Genomic_DNA"/>
</dbReference>
<gene>
    <name evidence="4" type="ORF">P43SY_006219</name>
</gene>
<sequence length="410" mass="45484">MVLLRRLLLITLLALASSPRAVVAIMPTELVPGEPPIHLSNMRRHDTKTSTHKGGHAPSPTIPVHPLPDREVAPVVKTADGKADKFTPVEPNAPIVQELIERFMLIYEEEMKRTALNATVLHVLKAEKTPVRDETQEEELDANGIGVEFVQEAETQQYRLYLLLQYRFLSSMLDAKRPYVSVMRLTMDCYNASSLTELDTEADANGDVDGELTDLPDAAPHLECDVLQHVDLPRRNDSRHDIPAYIQRQIFHSAPKSFVHNHTLNVYYDALEAQDLAVDAHNHPVRDRDTMHYVRFRVQGGNAQDCMIVIEHARGVNTLRYQDSICYDNTAVAAGAAAAASVSVFRLTKANLPAFVLLASLVGASVALFVVWRQRRRQRSGYSYVHSGSSKHVPTTTSPTSAVNSAAVAC</sequence>
<organism evidence="4 5">
    <name type="scientific">Pythium insidiosum</name>
    <name type="common">Pythiosis disease agent</name>
    <dbReference type="NCBI Taxonomy" id="114742"/>
    <lineage>
        <taxon>Eukaryota</taxon>
        <taxon>Sar</taxon>
        <taxon>Stramenopiles</taxon>
        <taxon>Oomycota</taxon>
        <taxon>Peronosporomycetes</taxon>
        <taxon>Pythiales</taxon>
        <taxon>Pythiaceae</taxon>
        <taxon>Pythium</taxon>
    </lineage>
</organism>
<reference evidence="4" key="1">
    <citation type="submission" date="2021-12" db="EMBL/GenBank/DDBJ databases">
        <title>Prjna785345.</title>
        <authorList>
            <person name="Rujirawat T."/>
            <person name="Krajaejun T."/>
        </authorList>
    </citation>
    <scope>NUCLEOTIDE SEQUENCE</scope>
    <source>
        <strain evidence="4">Pi057C3</strain>
    </source>
</reference>
<proteinExistence type="predicted"/>
<evidence type="ECO:0000256" key="1">
    <source>
        <dbReference type="SAM" id="MobiDB-lite"/>
    </source>
</evidence>
<comment type="caution">
    <text evidence="4">The sequence shown here is derived from an EMBL/GenBank/DDBJ whole genome shotgun (WGS) entry which is preliminary data.</text>
</comment>
<keyword evidence="2" id="KW-0472">Membrane</keyword>
<evidence type="ECO:0000256" key="3">
    <source>
        <dbReference type="SAM" id="SignalP"/>
    </source>
</evidence>
<feature type="chain" id="PRO_5042064447" description="Transmembrane protein" evidence="3">
    <location>
        <begin position="25"/>
        <end position="410"/>
    </location>
</feature>
<name>A0AAD5Q6B8_PYTIN</name>
<evidence type="ECO:0000313" key="4">
    <source>
        <dbReference type="EMBL" id="KAJ0396176.1"/>
    </source>
</evidence>
<evidence type="ECO:0000256" key="2">
    <source>
        <dbReference type="SAM" id="Phobius"/>
    </source>
</evidence>
<keyword evidence="2" id="KW-0812">Transmembrane</keyword>
<evidence type="ECO:0000313" key="5">
    <source>
        <dbReference type="Proteomes" id="UP001209570"/>
    </source>
</evidence>
<feature type="signal peptide" evidence="3">
    <location>
        <begin position="1"/>
        <end position="24"/>
    </location>
</feature>
<dbReference type="Proteomes" id="UP001209570">
    <property type="component" value="Unassembled WGS sequence"/>
</dbReference>
<keyword evidence="5" id="KW-1185">Reference proteome</keyword>
<accession>A0AAD5Q6B8</accession>
<keyword evidence="3" id="KW-0732">Signal</keyword>
<keyword evidence="2" id="KW-1133">Transmembrane helix</keyword>
<dbReference type="AlphaFoldDB" id="A0AAD5Q6B8"/>
<evidence type="ECO:0008006" key="6">
    <source>
        <dbReference type="Google" id="ProtNLM"/>
    </source>
</evidence>